<dbReference type="Proteomes" id="UP000094329">
    <property type="component" value="Unassembled WGS sequence"/>
</dbReference>
<protein>
    <submittedName>
        <fullName evidence="1">Uncharacterized protein</fullName>
    </submittedName>
</protein>
<keyword evidence="2" id="KW-1185">Reference proteome</keyword>
<evidence type="ECO:0000313" key="2">
    <source>
        <dbReference type="Proteomes" id="UP000094329"/>
    </source>
</evidence>
<accession>A0ABX2ZYZ1</accession>
<reference evidence="1 2" key="1">
    <citation type="submission" date="2016-08" db="EMBL/GenBank/DDBJ databases">
        <title>Draft genome sequence of Candidatus Piscirickettsia litoralis, from seawater.</title>
        <authorList>
            <person name="Wan X."/>
            <person name="Lee A.J."/>
            <person name="Hou S."/>
            <person name="Donachie S.P."/>
        </authorList>
    </citation>
    <scope>NUCLEOTIDE SEQUENCE [LARGE SCALE GENOMIC DNA]</scope>
    <source>
        <strain evidence="1 2">Y2</strain>
    </source>
</reference>
<comment type="caution">
    <text evidence="1">The sequence shown here is derived from an EMBL/GenBank/DDBJ whole genome shotgun (WGS) entry which is preliminary data.</text>
</comment>
<sequence>MQLISIREQLNTLQTSVDKRGDVGDCDSLQDLCFAVSIRQKSGFFHPKNTTMSGNKLVQLLNLPENELLRREIRPDGGAVRMRDVRHYARFGAKSEGKGYLFK</sequence>
<gene>
    <name evidence="1" type="ORF">BGC07_01130</name>
</gene>
<evidence type="ECO:0000313" key="1">
    <source>
        <dbReference type="EMBL" id="ODN41832.1"/>
    </source>
</evidence>
<name>A0ABX2ZYZ1_9GAMM</name>
<proteinExistence type="predicted"/>
<organism evidence="1 2">
    <name type="scientific">Piscirickettsia litoralis</name>
    <dbReference type="NCBI Taxonomy" id="1891921"/>
    <lineage>
        <taxon>Bacteria</taxon>
        <taxon>Pseudomonadati</taxon>
        <taxon>Pseudomonadota</taxon>
        <taxon>Gammaproteobacteria</taxon>
        <taxon>Thiotrichales</taxon>
        <taxon>Piscirickettsiaceae</taxon>
        <taxon>Piscirickettsia</taxon>
    </lineage>
</organism>
<dbReference type="RefSeq" id="WP_069311634.1">
    <property type="nucleotide sequence ID" value="NZ_MDTU01000001.1"/>
</dbReference>
<dbReference type="EMBL" id="MDTU01000001">
    <property type="protein sequence ID" value="ODN41832.1"/>
    <property type="molecule type" value="Genomic_DNA"/>
</dbReference>